<protein>
    <submittedName>
        <fullName evidence="1">Uncharacterized protein</fullName>
    </submittedName>
</protein>
<organism evidence="1 2">
    <name type="scientific">Ectopseudomonas mendocina</name>
    <name type="common">Pseudomonas mendocina</name>
    <dbReference type="NCBI Taxonomy" id="300"/>
    <lineage>
        <taxon>Bacteria</taxon>
        <taxon>Pseudomonadati</taxon>
        <taxon>Pseudomonadota</taxon>
        <taxon>Gammaproteobacteria</taxon>
        <taxon>Pseudomonadales</taxon>
        <taxon>Pseudomonadaceae</taxon>
        <taxon>Ectopseudomonas</taxon>
    </lineage>
</organism>
<evidence type="ECO:0000313" key="2">
    <source>
        <dbReference type="Proteomes" id="UP000254260"/>
    </source>
</evidence>
<sequence>MDSNDGHISIFDWWYHPHSRIGWMTLFSSTIAVAAPRSVCVNSPLRCCCRYRFRSYSGSLLANAPKVSKRSCPWHPARLRRVPSFHRCSRGTPRRAIPGPSRLSRHPCRSTPYTTIPLGLLTGRLASSARLVLQNLGAKALRSCRNALALLFDSSHAPAWEPARDALRRSQGAGRQLLGAWRLEHPGCIPTRSVGMIKFLLRRIIGPFRRSDNPPLSVDPVSCRNER</sequence>
<evidence type="ECO:0000313" key="1">
    <source>
        <dbReference type="EMBL" id="SUD39235.1"/>
    </source>
</evidence>
<reference evidence="1 2" key="1">
    <citation type="submission" date="2018-06" db="EMBL/GenBank/DDBJ databases">
        <authorList>
            <consortium name="Pathogen Informatics"/>
            <person name="Doyle S."/>
        </authorList>
    </citation>
    <scope>NUCLEOTIDE SEQUENCE [LARGE SCALE GENOMIC DNA]</scope>
    <source>
        <strain evidence="1 2">NCTC10899</strain>
    </source>
</reference>
<accession>A0A379ISL7</accession>
<dbReference type="Proteomes" id="UP000254260">
    <property type="component" value="Unassembled WGS sequence"/>
</dbReference>
<dbReference type="EMBL" id="UGUU01000001">
    <property type="protein sequence ID" value="SUD39235.1"/>
    <property type="molecule type" value="Genomic_DNA"/>
</dbReference>
<dbReference type="AlphaFoldDB" id="A0A379ISL7"/>
<name>A0A379ISL7_ECTME</name>
<proteinExistence type="predicted"/>
<gene>
    <name evidence="1" type="ORF">NCTC10899_02040</name>
</gene>